<evidence type="ECO:0000256" key="5">
    <source>
        <dbReference type="ARBA" id="ARBA00023136"/>
    </source>
</evidence>
<dbReference type="EMBL" id="SIDB01000012">
    <property type="protein sequence ID" value="KAI3425241.1"/>
    <property type="molecule type" value="Genomic_DNA"/>
</dbReference>
<evidence type="ECO:0000256" key="2">
    <source>
        <dbReference type="ARBA" id="ARBA00008572"/>
    </source>
</evidence>
<dbReference type="Pfam" id="PF13520">
    <property type="entry name" value="AA_permease_2"/>
    <property type="match status" value="1"/>
</dbReference>
<gene>
    <name evidence="8" type="ORF">D9Q98_009009</name>
</gene>
<accession>A0A9D4YT88</accession>
<dbReference type="Gene3D" id="1.20.1740.10">
    <property type="entry name" value="Amino acid/polyamine transporter I"/>
    <property type="match status" value="1"/>
</dbReference>
<feature type="transmembrane region" description="Helical" evidence="7">
    <location>
        <begin position="578"/>
        <end position="597"/>
    </location>
</feature>
<reference evidence="8" key="2">
    <citation type="submission" date="2020-11" db="EMBL/GenBank/DDBJ databases">
        <authorList>
            <person name="Cecchin M."/>
            <person name="Marcolungo L."/>
            <person name="Rossato M."/>
            <person name="Girolomoni L."/>
            <person name="Cosentino E."/>
            <person name="Cuine S."/>
            <person name="Li-Beisson Y."/>
            <person name="Delledonne M."/>
            <person name="Ballottari M."/>
        </authorList>
    </citation>
    <scope>NUCLEOTIDE SEQUENCE</scope>
    <source>
        <strain evidence="8">211/11P</strain>
        <tissue evidence="8">Whole cell</tissue>
    </source>
</reference>
<dbReference type="OrthoDB" id="512288at2759"/>
<feature type="transmembrane region" description="Helical" evidence="7">
    <location>
        <begin position="463"/>
        <end position="485"/>
    </location>
</feature>
<keyword evidence="9" id="KW-1185">Reference proteome</keyword>
<reference evidence="8" key="1">
    <citation type="journal article" date="2019" name="Plant J.">
        <title>Chlorella vulgaris genome assembly and annotation reveals the molecular basis for metabolic acclimation to high light conditions.</title>
        <authorList>
            <person name="Cecchin M."/>
            <person name="Marcolungo L."/>
            <person name="Rossato M."/>
            <person name="Girolomoni L."/>
            <person name="Cosentino E."/>
            <person name="Cuine S."/>
            <person name="Li-Beisson Y."/>
            <person name="Delledonne M."/>
            <person name="Ballottari M."/>
        </authorList>
    </citation>
    <scope>NUCLEOTIDE SEQUENCE</scope>
    <source>
        <strain evidence="8">211/11P</strain>
    </source>
</reference>
<evidence type="ECO:0000256" key="6">
    <source>
        <dbReference type="SAM" id="MobiDB-lite"/>
    </source>
</evidence>
<feature type="transmembrane region" description="Helical" evidence="7">
    <location>
        <begin position="324"/>
        <end position="353"/>
    </location>
</feature>
<comment type="similarity">
    <text evidence="2">Belongs to the amino acid-polyamine-organocation (APC) superfamily. Cationic amino acid transporter (CAT) (TC 2.A.3.3) family.</text>
</comment>
<evidence type="ECO:0000256" key="3">
    <source>
        <dbReference type="ARBA" id="ARBA00022692"/>
    </source>
</evidence>
<dbReference type="Proteomes" id="UP001055712">
    <property type="component" value="Unassembled WGS sequence"/>
</dbReference>
<protein>
    <recommendedName>
        <fullName evidence="10">Cationic amino acid transporter</fullName>
    </recommendedName>
</protein>
<dbReference type="PANTHER" id="PTHR43243:SF41">
    <property type="entry name" value="CATIONIC AMINO ACID TRANSPORTER 7, CHLOROPLASTIC"/>
    <property type="match status" value="1"/>
</dbReference>
<keyword evidence="4 7" id="KW-1133">Transmembrane helix</keyword>
<evidence type="ECO:0008006" key="10">
    <source>
        <dbReference type="Google" id="ProtNLM"/>
    </source>
</evidence>
<evidence type="ECO:0000313" key="9">
    <source>
        <dbReference type="Proteomes" id="UP001055712"/>
    </source>
</evidence>
<organism evidence="8 9">
    <name type="scientific">Chlorella vulgaris</name>
    <name type="common">Green alga</name>
    <dbReference type="NCBI Taxonomy" id="3077"/>
    <lineage>
        <taxon>Eukaryota</taxon>
        <taxon>Viridiplantae</taxon>
        <taxon>Chlorophyta</taxon>
        <taxon>core chlorophytes</taxon>
        <taxon>Trebouxiophyceae</taxon>
        <taxon>Chlorellales</taxon>
        <taxon>Chlorellaceae</taxon>
        <taxon>Chlorella clade</taxon>
        <taxon>Chlorella</taxon>
    </lineage>
</organism>
<evidence type="ECO:0000256" key="7">
    <source>
        <dbReference type="SAM" id="Phobius"/>
    </source>
</evidence>
<feature type="transmembrane region" description="Helical" evidence="7">
    <location>
        <begin position="173"/>
        <end position="190"/>
    </location>
</feature>
<feature type="transmembrane region" description="Helical" evidence="7">
    <location>
        <begin position="553"/>
        <end position="572"/>
    </location>
</feature>
<name>A0A9D4YT88_CHLVU</name>
<dbReference type="GO" id="GO:0005886">
    <property type="term" value="C:plasma membrane"/>
    <property type="evidence" value="ECO:0007669"/>
    <property type="project" value="TreeGrafter"/>
</dbReference>
<feature type="transmembrane region" description="Helical" evidence="7">
    <location>
        <begin position="44"/>
        <end position="66"/>
    </location>
</feature>
<keyword evidence="3 7" id="KW-0812">Transmembrane</keyword>
<evidence type="ECO:0000313" key="8">
    <source>
        <dbReference type="EMBL" id="KAI3425241.1"/>
    </source>
</evidence>
<feature type="transmembrane region" description="Helical" evidence="7">
    <location>
        <begin position="236"/>
        <end position="257"/>
    </location>
</feature>
<feature type="region of interest" description="Disordered" evidence="6">
    <location>
        <begin position="675"/>
        <end position="797"/>
    </location>
</feature>
<feature type="transmembrane region" description="Helical" evidence="7">
    <location>
        <begin position="72"/>
        <end position="97"/>
    </location>
</feature>
<keyword evidence="5 7" id="KW-0472">Membrane</keyword>
<feature type="transmembrane region" description="Helical" evidence="7">
    <location>
        <begin position="202"/>
        <end position="221"/>
    </location>
</feature>
<feature type="transmembrane region" description="Helical" evidence="7">
    <location>
        <begin position="269"/>
        <end position="292"/>
    </location>
</feature>
<comment type="caution">
    <text evidence="8">The sequence shown here is derived from an EMBL/GenBank/DDBJ whole genome shotgun (WGS) entry which is preliminary data.</text>
</comment>
<proteinExistence type="inferred from homology"/>
<dbReference type="GO" id="GO:0015171">
    <property type="term" value="F:amino acid transmembrane transporter activity"/>
    <property type="evidence" value="ECO:0007669"/>
    <property type="project" value="TreeGrafter"/>
</dbReference>
<feature type="transmembrane region" description="Helical" evidence="7">
    <location>
        <begin position="374"/>
        <end position="393"/>
    </location>
</feature>
<feature type="compositionally biased region" description="Low complexity" evidence="6">
    <location>
        <begin position="728"/>
        <end position="746"/>
    </location>
</feature>
<dbReference type="AlphaFoldDB" id="A0A9D4YT88"/>
<evidence type="ECO:0000256" key="1">
    <source>
        <dbReference type="ARBA" id="ARBA00004141"/>
    </source>
</evidence>
<dbReference type="InterPro" id="IPR002293">
    <property type="entry name" value="AA/rel_permease1"/>
</dbReference>
<evidence type="ECO:0000256" key="4">
    <source>
        <dbReference type="ARBA" id="ARBA00022989"/>
    </source>
</evidence>
<dbReference type="PANTHER" id="PTHR43243">
    <property type="entry name" value="INNER MEMBRANE TRANSPORTER YGJI-RELATED"/>
    <property type="match status" value="1"/>
</dbReference>
<feature type="transmembrane region" description="Helical" evidence="7">
    <location>
        <begin position="522"/>
        <end position="541"/>
    </location>
</feature>
<sequence length="797" mass="85294">MRLVKEWFAALCSTHSILPRLAFRRRTLEEELQEAMLRGSLRKTFGGFDVLCLGLGVLIGSGWAQFTGTAGVYAGPALIISVVTSGVVALLAGICYAELCVEFPVSGGAFSYVMITFGELAGFLTVASLVLEYVTGMALVARGFSTYLARLFNEGAAFFRLGPETVGGGQYDVMALSIVLVITAVMTLGMRESAFITTYTTVLKIALLLVVCIVGFTASQWSNMEPFLSPAFEEDGIFLGASIMFFSYVGFDALGMAAEEVKNINHIPWAIVGSITASGVLYFMLAFCLVLMTAPNISCPYSEYLSSLRRLNFITVFDAVDRGYMAYVVAAAAVLGSLASLIVGLFSVSRVVMAASRDWLLPPFLARVSPRTQTPVIAQLCLGVVIAVIGMVVNNNAMVPLVSFGALGALWLVCNAMMYRRYIPEVQVSVTRHGTIKATSVGHSLWAAPFRLRMGFSQTTQKVLVWVHMLLLNAICVGLAVYYQVTATQIEDEYVPDPPVTVNGVEQCENLSVEVNHTLATVWWLVSWFCITLSMQFWCPLEYEPSGWHVPRYLMPWLPSTATLLVVFSVAALPNSGYWKIGAYYAGALVFYLLFSLPMSYVKHSRVDFVDDDYTVVELAFIEGTWRPARQALMLTGTTKYGGASTGGATSPGNRSIDLKGFYPSGSGAVSPALRSVERGFPSGPSGGPSGAMSPATRSVDLRGNYPSTAGATSPGARSVDLRSFYPSSSGIARISGSSSSTAMTRGIGSGGGMTPHSGTTSAVLPMVLEHTSPGGANPPPARTPPRAKSVKSVTSS</sequence>
<feature type="transmembrane region" description="Helical" evidence="7">
    <location>
        <begin position="109"/>
        <end position="131"/>
    </location>
</feature>
<comment type="subcellular location">
    <subcellularLocation>
        <location evidence="1">Membrane</location>
        <topology evidence="1">Multi-pass membrane protein</topology>
    </subcellularLocation>
</comment>
<feature type="transmembrane region" description="Helical" evidence="7">
    <location>
        <begin position="399"/>
        <end position="419"/>
    </location>
</feature>